<dbReference type="RefSeq" id="WP_051498149.1">
    <property type="nucleotide sequence ID" value="NZ_CBTK010000302.1"/>
</dbReference>
<dbReference type="InterPro" id="IPR001423">
    <property type="entry name" value="LysoPLipase_patatin_CS"/>
</dbReference>
<dbReference type="InterPro" id="IPR002641">
    <property type="entry name" value="PNPLA_dom"/>
</dbReference>
<evidence type="ECO:0000259" key="9">
    <source>
        <dbReference type="PROSITE" id="PS51635"/>
    </source>
</evidence>
<dbReference type="AlphaFoldDB" id="A0A7U7J5M4"/>
<dbReference type="PANTHER" id="PTHR14226:SF29">
    <property type="entry name" value="NEUROPATHY TARGET ESTERASE SWS"/>
    <property type="match status" value="1"/>
</dbReference>
<feature type="short sequence motif" description="DGA/G" evidence="7">
    <location>
        <begin position="221"/>
        <end position="223"/>
    </location>
</feature>
<sequence length="745" mass="80464">MRNCRANRGLSYQGFALLLLVVLGVTSSVPADAAPERSRVGLVLGGGGARGTAHVGVLQLLEELRIPVDCVAGTSMGAIIGGLYAAGMTPKEMDQTLQRIDWPAVFNDGPPRADLPFRTKQEQRVLLTTNGIGIKNGQVQLPQGLLQGQNLQLLLEELALPAANVHDFDKLTISYRAVATNLATGTPVVLKSGDLSRAMRASMSIPSILVPITIDGKLLVDGGVSNNVPVDVARELCHPDVIIAVDVGAPLAPASELTSVLSITSQLTSILTVRNVQQQLKTLGHRDILITPDLKDISSIAFHRSPEAVQIGYAAAETQRSALSQLSVSPDAYQAYLAARPSLPNAYNPVISFIRIKNSTRLSDQVIADQLHVKPGDRIDPQQLSRNLNVIYGMGDFQQVSYLLTEEDGKTGLIVEAVERHIGKDTLNFGLFLGANAKTDSMFNLSVAYTMAQLNSLGGQWRNFVQIGENVKLETDFYQPLNTAQEYYINPYLSYQQYNLDIQNNSSPESTRFRVRQAQMGIEGGRNLEHWGRLSLGLHYTTGSNDLQFGQPSSSEGNFNDSGYSIGWAADTLDSLNFPTSGYFANLYYYSTLKDLGADQNFQALSLNASKPYTWGKSTLIPRLRLAGTLSGDPGPQNLFLLGGFLNLSGYQMGQISGQYIALGQLIYMHRLDEASAAFTIPLYAGGSLEVGGAWNNLDEVTFNSLIPAGSLFLGADTPLGPLYLGAGLADDSNASLYLLLGRLF</sequence>
<feature type="active site" description="Proton acceptor" evidence="7">
    <location>
        <position position="221"/>
    </location>
</feature>
<keyword evidence="6" id="KW-0472">Membrane</keyword>
<dbReference type="GO" id="GO:0016042">
    <property type="term" value="P:lipid catabolic process"/>
    <property type="evidence" value="ECO:0007669"/>
    <property type="project" value="UniProtKB-UniRule"/>
</dbReference>
<organism evidence="10 11">
    <name type="scientific">Candidatus Contendobacter odensis Run_B_J11</name>
    <dbReference type="NCBI Taxonomy" id="1400861"/>
    <lineage>
        <taxon>Bacteria</taxon>
        <taxon>Pseudomonadati</taxon>
        <taxon>Pseudomonadota</taxon>
        <taxon>Gammaproteobacteria</taxon>
        <taxon>Candidatus Competibacteraceae</taxon>
        <taxon>Candidatus Contendibacter</taxon>
    </lineage>
</organism>
<comment type="subcellular location">
    <subcellularLocation>
        <location evidence="1">Membrane</location>
    </subcellularLocation>
</comment>
<feature type="domain" description="PNPLA" evidence="9">
    <location>
        <begin position="42"/>
        <end position="234"/>
    </location>
</feature>
<name>A0A7U7J5M4_9GAMM</name>
<keyword evidence="11" id="KW-1185">Reference proteome</keyword>
<keyword evidence="5 7" id="KW-0443">Lipid metabolism</keyword>
<dbReference type="Proteomes" id="UP000019184">
    <property type="component" value="Unassembled WGS sequence"/>
</dbReference>
<proteinExistence type="inferred from homology"/>
<dbReference type="PROSITE" id="PS01237">
    <property type="entry name" value="UPF0028"/>
    <property type="match status" value="1"/>
</dbReference>
<dbReference type="GO" id="GO:0004622">
    <property type="term" value="F:phosphatidylcholine lysophospholipase activity"/>
    <property type="evidence" value="ECO:0007669"/>
    <property type="project" value="InterPro"/>
</dbReference>
<dbReference type="Gene3D" id="2.40.160.50">
    <property type="entry name" value="membrane protein fhac: a member of the omp85/tpsb transporter family"/>
    <property type="match status" value="1"/>
</dbReference>
<feature type="short sequence motif" description="GXGXXG" evidence="7">
    <location>
        <begin position="46"/>
        <end position="51"/>
    </location>
</feature>
<evidence type="ECO:0000256" key="7">
    <source>
        <dbReference type="PROSITE-ProRule" id="PRU01161"/>
    </source>
</evidence>
<evidence type="ECO:0000256" key="1">
    <source>
        <dbReference type="ARBA" id="ARBA00004370"/>
    </source>
</evidence>
<keyword evidence="8" id="KW-0732">Signal</keyword>
<evidence type="ECO:0000256" key="3">
    <source>
        <dbReference type="ARBA" id="ARBA00022801"/>
    </source>
</evidence>
<protein>
    <submittedName>
        <fullName evidence="10">Patatin</fullName>
    </submittedName>
</protein>
<feature type="active site" description="Nucleophile" evidence="7">
    <location>
        <position position="75"/>
    </location>
</feature>
<keyword evidence="3 7" id="KW-0378">Hydrolase</keyword>
<evidence type="ECO:0000313" key="10">
    <source>
        <dbReference type="EMBL" id="CDH47514.1"/>
    </source>
</evidence>
<dbReference type="SUPFAM" id="SSF52151">
    <property type="entry name" value="FabD/lysophospholipase-like"/>
    <property type="match status" value="1"/>
</dbReference>
<dbReference type="GO" id="GO:0019867">
    <property type="term" value="C:outer membrane"/>
    <property type="evidence" value="ECO:0007669"/>
    <property type="project" value="InterPro"/>
</dbReference>
<feature type="chain" id="PRO_5030542453" evidence="8">
    <location>
        <begin position="34"/>
        <end position="745"/>
    </location>
</feature>
<evidence type="ECO:0000256" key="5">
    <source>
        <dbReference type="ARBA" id="ARBA00023098"/>
    </source>
</evidence>
<accession>A0A7U7J5M4</accession>
<feature type="short sequence motif" description="GXSXG" evidence="7">
    <location>
        <begin position="73"/>
        <end position="77"/>
    </location>
</feature>
<comment type="similarity">
    <text evidence="2">Belongs to the NTE family.</text>
</comment>
<evidence type="ECO:0000256" key="6">
    <source>
        <dbReference type="ARBA" id="ARBA00023136"/>
    </source>
</evidence>
<reference evidence="10 11" key="1">
    <citation type="journal article" date="2014" name="ISME J.">
        <title>Candidatus Competibacter-lineage genomes retrieved from metagenomes reveal functional metabolic diversity.</title>
        <authorList>
            <person name="McIlroy S.J."/>
            <person name="Albertsen M."/>
            <person name="Andresen E.K."/>
            <person name="Saunders A.M."/>
            <person name="Kristiansen R."/>
            <person name="Stokholm-Bjerregaard M."/>
            <person name="Nielsen K.L."/>
            <person name="Nielsen P.H."/>
        </authorList>
    </citation>
    <scope>NUCLEOTIDE SEQUENCE [LARGE SCALE GENOMIC DNA]</scope>
    <source>
        <strain evidence="10 11">Run_B_J11</strain>
    </source>
</reference>
<evidence type="ECO:0000256" key="8">
    <source>
        <dbReference type="SAM" id="SignalP"/>
    </source>
</evidence>
<gene>
    <name evidence="10" type="ORF">BN874_830067</name>
</gene>
<dbReference type="PROSITE" id="PS51635">
    <property type="entry name" value="PNPLA"/>
    <property type="match status" value="1"/>
</dbReference>
<dbReference type="InterPro" id="IPR016035">
    <property type="entry name" value="Acyl_Trfase/lysoPLipase"/>
</dbReference>
<dbReference type="Gene3D" id="3.10.20.310">
    <property type="entry name" value="membrane protein fhac"/>
    <property type="match status" value="1"/>
</dbReference>
<feature type="signal peptide" evidence="8">
    <location>
        <begin position="1"/>
        <end position="33"/>
    </location>
</feature>
<dbReference type="EMBL" id="CBTK010000302">
    <property type="protein sequence ID" value="CDH47514.1"/>
    <property type="molecule type" value="Genomic_DNA"/>
</dbReference>
<evidence type="ECO:0000313" key="11">
    <source>
        <dbReference type="Proteomes" id="UP000019184"/>
    </source>
</evidence>
<dbReference type="InterPro" id="IPR000184">
    <property type="entry name" value="Bac_surfAg_D15"/>
</dbReference>
<dbReference type="Pfam" id="PF01734">
    <property type="entry name" value="Patatin"/>
    <property type="match status" value="1"/>
</dbReference>
<dbReference type="Pfam" id="PF01103">
    <property type="entry name" value="Omp85"/>
    <property type="match status" value="1"/>
</dbReference>
<keyword evidence="4 7" id="KW-0442">Lipid degradation</keyword>
<dbReference type="GO" id="GO:0046470">
    <property type="term" value="P:phosphatidylcholine metabolic process"/>
    <property type="evidence" value="ECO:0007669"/>
    <property type="project" value="InterPro"/>
</dbReference>
<dbReference type="InterPro" id="IPR050301">
    <property type="entry name" value="NTE"/>
</dbReference>
<evidence type="ECO:0000256" key="4">
    <source>
        <dbReference type="ARBA" id="ARBA00022963"/>
    </source>
</evidence>
<comment type="caution">
    <text evidence="10">The sequence shown here is derived from an EMBL/GenBank/DDBJ whole genome shotgun (WGS) entry which is preliminary data.</text>
</comment>
<dbReference type="Gene3D" id="3.40.1090.10">
    <property type="entry name" value="Cytosolic phospholipase A2 catalytic domain"/>
    <property type="match status" value="2"/>
</dbReference>
<evidence type="ECO:0000256" key="2">
    <source>
        <dbReference type="ARBA" id="ARBA00006636"/>
    </source>
</evidence>
<dbReference type="PANTHER" id="PTHR14226">
    <property type="entry name" value="NEUROPATHY TARGET ESTERASE/SWISS CHEESE D.MELANOGASTER"/>
    <property type="match status" value="1"/>
</dbReference>
<dbReference type="OrthoDB" id="5290098at2"/>